<dbReference type="Proteomes" id="UP000533533">
    <property type="component" value="Unassembled WGS sequence"/>
</dbReference>
<organism evidence="1 2">
    <name type="scientific">Paraburkholderia silvatlantica</name>
    <dbReference type="NCBI Taxonomy" id="321895"/>
    <lineage>
        <taxon>Bacteria</taxon>
        <taxon>Pseudomonadati</taxon>
        <taxon>Pseudomonadota</taxon>
        <taxon>Betaproteobacteria</taxon>
        <taxon>Burkholderiales</taxon>
        <taxon>Burkholderiaceae</taxon>
        <taxon>Paraburkholderia</taxon>
    </lineage>
</organism>
<reference evidence="1 2" key="1">
    <citation type="submission" date="2020-08" db="EMBL/GenBank/DDBJ databases">
        <title>Genomic Encyclopedia of Type Strains, Phase IV (KMG-V): Genome sequencing to study the core and pangenomes of soil and plant-associated prokaryotes.</title>
        <authorList>
            <person name="Whitman W."/>
        </authorList>
    </citation>
    <scope>NUCLEOTIDE SEQUENCE [LARGE SCALE GENOMIC DNA]</scope>
    <source>
        <strain evidence="1 2">SRMrh-85</strain>
    </source>
</reference>
<dbReference type="EMBL" id="JACHVZ010000001">
    <property type="protein sequence ID" value="MBB2925957.1"/>
    <property type="molecule type" value="Genomic_DNA"/>
</dbReference>
<name>A0ABR6FEW7_9BURK</name>
<accession>A0ABR6FEW7</accession>
<proteinExistence type="predicted"/>
<keyword evidence="2" id="KW-1185">Reference proteome</keyword>
<gene>
    <name evidence="1" type="ORF">FHX59_000363</name>
</gene>
<comment type="caution">
    <text evidence="1">The sequence shown here is derived from an EMBL/GenBank/DDBJ whole genome shotgun (WGS) entry which is preliminary data.</text>
</comment>
<dbReference type="RefSeq" id="WP_258365421.1">
    <property type="nucleotide sequence ID" value="NZ_JACHVZ010000001.1"/>
</dbReference>
<protein>
    <submittedName>
        <fullName evidence="1">Uncharacterized protein</fullName>
    </submittedName>
</protein>
<sequence length="41" mass="4606">MTPERAFYGLQVRFAHTAARLAEMPLAVRASVAVFADRKRT</sequence>
<evidence type="ECO:0000313" key="1">
    <source>
        <dbReference type="EMBL" id="MBB2925957.1"/>
    </source>
</evidence>
<evidence type="ECO:0000313" key="2">
    <source>
        <dbReference type="Proteomes" id="UP000533533"/>
    </source>
</evidence>